<dbReference type="Proteomes" id="UP001162483">
    <property type="component" value="Unassembled WGS sequence"/>
</dbReference>
<name>A0ABN9DLI3_9NEOB</name>
<comment type="caution">
    <text evidence="1">The sequence shown here is derived from an EMBL/GenBank/DDBJ whole genome shotgun (WGS) entry which is preliminary data.</text>
</comment>
<reference evidence="1" key="1">
    <citation type="submission" date="2023-05" db="EMBL/GenBank/DDBJ databases">
        <authorList>
            <person name="Stuckert A."/>
        </authorList>
    </citation>
    <scope>NUCLEOTIDE SEQUENCE</scope>
</reference>
<organism evidence="1 2">
    <name type="scientific">Staurois parvus</name>
    <dbReference type="NCBI Taxonomy" id="386267"/>
    <lineage>
        <taxon>Eukaryota</taxon>
        <taxon>Metazoa</taxon>
        <taxon>Chordata</taxon>
        <taxon>Craniata</taxon>
        <taxon>Vertebrata</taxon>
        <taxon>Euteleostomi</taxon>
        <taxon>Amphibia</taxon>
        <taxon>Batrachia</taxon>
        <taxon>Anura</taxon>
        <taxon>Neobatrachia</taxon>
        <taxon>Ranoidea</taxon>
        <taxon>Ranidae</taxon>
        <taxon>Staurois</taxon>
    </lineage>
</organism>
<proteinExistence type="predicted"/>
<dbReference type="EMBL" id="CATNWA010014490">
    <property type="protein sequence ID" value="CAI9572361.1"/>
    <property type="molecule type" value="Genomic_DNA"/>
</dbReference>
<evidence type="ECO:0000313" key="1">
    <source>
        <dbReference type="EMBL" id="CAI9572361.1"/>
    </source>
</evidence>
<gene>
    <name evidence="1" type="ORF">SPARVUS_LOCUS7433256</name>
</gene>
<accession>A0ABN9DLI3</accession>
<feature type="non-terminal residue" evidence="1">
    <location>
        <position position="34"/>
    </location>
</feature>
<sequence length="34" mass="3925">MSCQSAPVSKWSVRPCSRPLSIRHIQCPERHPHL</sequence>
<evidence type="ECO:0000313" key="2">
    <source>
        <dbReference type="Proteomes" id="UP001162483"/>
    </source>
</evidence>
<protein>
    <submittedName>
        <fullName evidence="1">Uncharacterized protein</fullName>
    </submittedName>
</protein>
<keyword evidence="2" id="KW-1185">Reference proteome</keyword>